<dbReference type="Pfam" id="PF25088">
    <property type="entry name" value="GPKOW_C"/>
    <property type="match status" value="1"/>
</dbReference>
<feature type="compositionally biased region" description="Basic residues" evidence="5">
    <location>
        <begin position="71"/>
        <end position="80"/>
    </location>
</feature>
<dbReference type="GO" id="GO:0000398">
    <property type="term" value="P:mRNA splicing, via spliceosome"/>
    <property type="evidence" value="ECO:0007669"/>
    <property type="project" value="InterPro"/>
</dbReference>
<dbReference type="InterPro" id="IPR026822">
    <property type="entry name" value="Spp2/MOS2_G-patch"/>
</dbReference>
<sequence length="470" mass="53027">MAKRKLETDDDNDDVNVAAFSGFTLPKALKKKKVEKAEAFRRAAQEDQHDDLGLSAPSELSIPMIKDNKWYHGHKAQKRSKNSEKDNSSVENDKPITNSSETVEKSQNSQETENEIVSRHIPLIMQNRIPGMEEMVGEDEKFRHDMSMRPDAVDFDSDVYDRVPIDSFGTALLRGMGWTKGSKIGLTNAAVTKPVEFIPRGFHQGLGAEVKVVEPPKVRKDGKRWINKPGQSKPKEKMRLKPTANGHTRHHRAPDEELVPVKNTQPRKNALVEIKSGKHRTLFGRIVDLSDEECSIRLNISESQISISLRSVEVLDEHALPAGHPAFATRSVASSERVRDKKIKKDHLHRLQWVIPDIRIRILSKELGRGRFYCKKGRVEDVSSPYQFMVVMDTGETLNDVRECDVETVAPKIGKKVILVNGRDKGNRGTLLEKSSKRNAAVVQLSGDLNVIKCTLDDICEYLAHHDEDF</sequence>
<dbReference type="GO" id="GO:0003676">
    <property type="term" value="F:nucleic acid binding"/>
    <property type="evidence" value="ECO:0007669"/>
    <property type="project" value="InterPro"/>
</dbReference>
<dbReference type="GO" id="GO:0005681">
    <property type="term" value="C:spliceosomal complex"/>
    <property type="evidence" value="ECO:0007669"/>
    <property type="project" value="TreeGrafter"/>
</dbReference>
<dbReference type="PANTHER" id="PTHR15818">
    <property type="entry name" value="G PATCH AND KOW-CONTAINING"/>
    <property type="match status" value="1"/>
</dbReference>
<evidence type="ECO:0000256" key="2">
    <source>
        <dbReference type="ARBA" id="ARBA00010966"/>
    </source>
</evidence>
<evidence type="ECO:0000256" key="5">
    <source>
        <dbReference type="SAM" id="MobiDB-lite"/>
    </source>
</evidence>
<evidence type="ECO:0000256" key="1">
    <source>
        <dbReference type="ARBA" id="ARBA00004123"/>
    </source>
</evidence>
<dbReference type="Pfam" id="PF12656">
    <property type="entry name" value="G-patch_2"/>
    <property type="match status" value="1"/>
</dbReference>
<keyword evidence="3" id="KW-0677">Repeat</keyword>
<evidence type="ECO:0000313" key="7">
    <source>
        <dbReference type="EMBL" id="LAC23271.1"/>
    </source>
</evidence>
<evidence type="ECO:0000256" key="3">
    <source>
        <dbReference type="ARBA" id="ARBA00022737"/>
    </source>
</evidence>
<dbReference type="InterPro" id="IPR000467">
    <property type="entry name" value="G_patch_dom"/>
</dbReference>
<dbReference type="InterPro" id="IPR045166">
    <property type="entry name" value="Spp2-like"/>
</dbReference>
<feature type="compositionally biased region" description="Basic and acidic residues" evidence="5">
    <location>
        <begin position="81"/>
        <end position="94"/>
    </location>
</feature>
<dbReference type="AlphaFoldDB" id="A0A6A7FXJ3"/>
<accession>A0A6A7FXJ3</accession>
<feature type="compositionally biased region" description="Polar residues" evidence="5">
    <location>
        <begin position="95"/>
        <end position="111"/>
    </location>
</feature>
<dbReference type="InterPro" id="IPR005824">
    <property type="entry name" value="KOW"/>
</dbReference>
<reference evidence="7" key="1">
    <citation type="submission" date="2017-11" db="EMBL/GenBank/DDBJ databases">
        <title>The sensing device of the deep-sea amphipod.</title>
        <authorList>
            <person name="Kobayashi H."/>
            <person name="Nagahama T."/>
            <person name="Arai W."/>
            <person name="Sasagawa Y."/>
            <person name="Umeda M."/>
            <person name="Hayashi T."/>
            <person name="Nikaido I."/>
            <person name="Watanabe H."/>
            <person name="Oguri K."/>
            <person name="Kitazato H."/>
            <person name="Fujioka K."/>
            <person name="Kido Y."/>
            <person name="Takami H."/>
        </authorList>
    </citation>
    <scope>NUCLEOTIDE SEQUENCE</scope>
    <source>
        <tissue evidence="7">Whole body</tissue>
    </source>
</reference>
<evidence type="ECO:0000256" key="4">
    <source>
        <dbReference type="ARBA" id="ARBA00023242"/>
    </source>
</evidence>
<feature type="region of interest" description="Disordered" evidence="5">
    <location>
        <begin position="65"/>
        <end position="119"/>
    </location>
</feature>
<feature type="region of interest" description="Disordered" evidence="5">
    <location>
        <begin position="228"/>
        <end position="252"/>
    </location>
</feature>
<name>A0A6A7FXJ3_9CRUS</name>
<feature type="region of interest" description="Disordered" evidence="5">
    <location>
        <begin position="1"/>
        <end position="22"/>
    </location>
</feature>
<dbReference type="PANTHER" id="PTHR15818:SF2">
    <property type="entry name" value="G-PATCH DOMAIN AND KOW MOTIFS-CONTAINING PROTEIN"/>
    <property type="match status" value="1"/>
</dbReference>
<keyword evidence="4" id="KW-0539">Nucleus</keyword>
<dbReference type="EMBL" id="IACT01004061">
    <property type="protein sequence ID" value="LAC23271.1"/>
    <property type="molecule type" value="mRNA"/>
</dbReference>
<dbReference type="SMART" id="SM00739">
    <property type="entry name" value="KOW"/>
    <property type="match status" value="2"/>
</dbReference>
<feature type="domain" description="G-patch" evidence="6">
    <location>
        <begin position="165"/>
        <end position="211"/>
    </location>
</feature>
<comment type="subcellular location">
    <subcellularLocation>
        <location evidence="1">Nucleus</location>
    </subcellularLocation>
</comment>
<evidence type="ECO:0000259" key="6">
    <source>
        <dbReference type="PROSITE" id="PS50174"/>
    </source>
</evidence>
<organism evidence="7">
    <name type="scientific">Hirondellea gigas</name>
    <dbReference type="NCBI Taxonomy" id="1518452"/>
    <lineage>
        <taxon>Eukaryota</taxon>
        <taxon>Metazoa</taxon>
        <taxon>Ecdysozoa</taxon>
        <taxon>Arthropoda</taxon>
        <taxon>Crustacea</taxon>
        <taxon>Multicrustacea</taxon>
        <taxon>Malacostraca</taxon>
        <taxon>Eumalacostraca</taxon>
        <taxon>Peracarida</taxon>
        <taxon>Amphipoda</taxon>
        <taxon>Amphilochidea</taxon>
        <taxon>Lysianassida</taxon>
        <taxon>Lysianassidira</taxon>
        <taxon>Lysianassoidea</taxon>
        <taxon>Lysianassidae</taxon>
        <taxon>Hirondellea</taxon>
    </lineage>
</organism>
<dbReference type="CDD" id="cd13153">
    <property type="entry name" value="KOW_GPKOW_B"/>
    <property type="match status" value="1"/>
</dbReference>
<proteinExistence type="evidence at transcript level"/>
<dbReference type="PROSITE" id="PS50174">
    <property type="entry name" value="G_PATCH"/>
    <property type="match status" value="1"/>
</dbReference>
<dbReference type="InterPro" id="IPR041994">
    <property type="entry name" value="GPKOW_KOW2"/>
</dbReference>
<dbReference type="Gene3D" id="2.30.30.140">
    <property type="match status" value="1"/>
</dbReference>
<protein>
    <recommendedName>
        <fullName evidence="6">G-patch domain-containing protein</fullName>
    </recommendedName>
</protein>
<comment type="similarity">
    <text evidence="2">Belongs to the MOS2 family.</text>
</comment>